<dbReference type="Proteomes" id="UP000186513">
    <property type="component" value="Unassembled WGS sequence"/>
</dbReference>
<dbReference type="SMART" id="SM00778">
    <property type="entry name" value="Prim_Zn_Ribbon"/>
    <property type="match status" value="1"/>
</dbReference>
<dbReference type="EMBL" id="FPKR01000011">
    <property type="protein sequence ID" value="SFZ78006.1"/>
    <property type="molecule type" value="Genomic_DNA"/>
</dbReference>
<dbReference type="InterPro" id="IPR034154">
    <property type="entry name" value="TOPRIM_DnaG/twinkle"/>
</dbReference>
<dbReference type="AlphaFoldDB" id="A0A1K2HMI8"/>
<feature type="domain" description="DNA primase/helicase Gp4 N-terminal Bacteriophage T7-like" evidence="2">
    <location>
        <begin position="34"/>
        <end position="71"/>
    </location>
</feature>
<dbReference type="InterPro" id="IPR013237">
    <property type="entry name" value="Phage_T7_Gp4_N"/>
</dbReference>
<feature type="compositionally biased region" description="Low complexity" evidence="1">
    <location>
        <begin position="347"/>
        <end position="361"/>
    </location>
</feature>
<keyword evidence="3" id="KW-0347">Helicase</keyword>
<keyword evidence="3" id="KW-0547">Nucleotide-binding</keyword>
<evidence type="ECO:0000313" key="3">
    <source>
        <dbReference type="EMBL" id="SFZ78006.1"/>
    </source>
</evidence>
<accession>A0A1K2HMI8</accession>
<reference evidence="3 4" key="1">
    <citation type="submission" date="2016-11" db="EMBL/GenBank/DDBJ databases">
        <authorList>
            <person name="Jaros S."/>
            <person name="Januszkiewicz K."/>
            <person name="Wedrychowicz H."/>
        </authorList>
    </citation>
    <scope>NUCLEOTIDE SEQUENCE [LARGE SCALE GENOMIC DNA]</scope>
    <source>
        <strain evidence="3 4">DSM 18899</strain>
    </source>
</reference>
<keyword evidence="4" id="KW-1185">Reference proteome</keyword>
<dbReference type="STRING" id="1121279.SAMN02745887_02713"/>
<dbReference type="Pfam" id="PF23639">
    <property type="entry name" value="DUF7146"/>
    <property type="match status" value="1"/>
</dbReference>
<evidence type="ECO:0000313" key="4">
    <source>
        <dbReference type="Proteomes" id="UP000186513"/>
    </source>
</evidence>
<proteinExistence type="predicted"/>
<gene>
    <name evidence="3" type="ORF">SAMN02745887_02713</name>
</gene>
<dbReference type="OrthoDB" id="8967890at2"/>
<dbReference type="Pfam" id="PF13362">
    <property type="entry name" value="Toprim_3"/>
    <property type="match status" value="1"/>
</dbReference>
<name>A0A1K2HMI8_9NEIS</name>
<evidence type="ECO:0000259" key="2">
    <source>
        <dbReference type="SMART" id="SM00778"/>
    </source>
</evidence>
<dbReference type="RefSeq" id="WP_072429218.1">
    <property type="nucleotide sequence ID" value="NZ_FPKR01000011.1"/>
</dbReference>
<dbReference type="InterPro" id="IPR055570">
    <property type="entry name" value="DUF7146"/>
</dbReference>
<keyword evidence="3" id="KW-0378">Hydrolase</keyword>
<feature type="region of interest" description="Disordered" evidence="1">
    <location>
        <begin position="329"/>
        <end position="361"/>
    </location>
</feature>
<dbReference type="GO" id="GO:0004386">
    <property type="term" value="F:helicase activity"/>
    <property type="evidence" value="ECO:0007669"/>
    <property type="project" value="UniProtKB-KW"/>
</dbReference>
<sequence length="361" mass="38403">MRTLDAETVRHAAQGRWPFILSALGLPAEAFTHHRNRPCPCCGGTDRFQWIDKDAGRFVCRALDSQGGDGFALVMHWQGGNFASALAAVAGVLGLAGGQAPALPAAPVPSKPDSRYTAKQQAMKLARLWDEARPLSPTDAAGRYLASRGLRLDAFPACLRLHPALPYWCEVAGEPKALGQFPALLAQVIDREGQLAALHRTYLSPEGHKLALSHPETGEALPARKLMVRSERATQGAAIPLYAPSEGRLALAEGLETALAVQLGSGLPVWACVSAAGLERVVLPEGVRDVFIFADHDPSGTGEKAAAKLAKRLQVAGLRVRTRKPAQAGTDWLDVLNASQRSAARNPEPTTQPTTPPEAAQ</sequence>
<organism evidence="3 4">
    <name type="scientific">Chitinimonas taiwanensis DSM 18899</name>
    <dbReference type="NCBI Taxonomy" id="1121279"/>
    <lineage>
        <taxon>Bacteria</taxon>
        <taxon>Pseudomonadati</taxon>
        <taxon>Pseudomonadota</taxon>
        <taxon>Betaproteobacteria</taxon>
        <taxon>Neisseriales</taxon>
        <taxon>Chitinibacteraceae</taxon>
        <taxon>Chitinimonas</taxon>
    </lineage>
</organism>
<protein>
    <submittedName>
        <fullName evidence="3">Putative DNA primase/helicase</fullName>
    </submittedName>
</protein>
<keyword evidence="3" id="KW-0067">ATP-binding</keyword>
<dbReference type="InterPro" id="IPR006171">
    <property type="entry name" value="TOPRIM_dom"/>
</dbReference>
<dbReference type="CDD" id="cd01029">
    <property type="entry name" value="TOPRIM_primases"/>
    <property type="match status" value="1"/>
</dbReference>
<dbReference type="GO" id="GO:0008270">
    <property type="term" value="F:zinc ion binding"/>
    <property type="evidence" value="ECO:0007669"/>
    <property type="project" value="InterPro"/>
</dbReference>
<dbReference type="SUPFAM" id="SSF57783">
    <property type="entry name" value="Zinc beta-ribbon"/>
    <property type="match status" value="1"/>
</dbReference>
<evidence type="ECO:0000256" key="1">
    <source>
        <dbReference type="SAM" id="MobiDB-lite"/>
    </source>
</evidence>
<dbReference type="Pfam" id="PF08273">
    <property type="entry name" value="Zn_Ribbon_Prim"/>
    <property type="match status" value="1"/>
</dbReference>